<dbReference type="EMBL" id="BARS01037382">
    <property type="protein sequence ID" value="GAG25642.1"/>
    <property type="molecule type" value="Genomic_DNA"/>
</dbReference>
<gene>
    <name evidence="3" type="ORF">S01H1_57331</name>
</gene>
<protein>
    <recommendedName>
        <fullName evidence="2">Leucine-binding protein domain-containing protein</fullName>
    </recommendedName>
</protein>
<evidence type="ECO:0000313" key="3">
    <source>
        <dbReference type="EMBL" id="GAG25642.1"/>
    </source>
</evidence>
<organism evidence="3">
    <name type="scientific">marine sediment metagenome</name>
    <dbReference type="NCBI Taxonomy" id="412755"/>
    <lineage>
        <taxon>unclassified sequences</taxon>
        <taxon>metagenomes</taxon>
        <taxon>ecological metagenomes</taxon>
    </lineage>
</organism>
<dbReference type="SUPFAM" id="SSF53822">
    <property type="entry name" value="Periplasmic binding protein-like I"/>
    <property type="match status" value="1"/>
</dbReference>
<dbReference type="AlphaFoldDB" id="X0WR03"/>
<accession>X0WR03</accession>
<comment type="caution">
    <text evidence="3">The sequence shown here is derived from an EMBL/GenBank/DDBJ whole genome shotgun (WGS) entry which is preliminary data.</text>
</comment>
<reference evidence="3" key="1">
    <citation type="journal article" date="2014" name="Front. Microbiol.">
        <title>High frequency of phylogenetically diverse reductive dehalogenase-homologous genes in deep subseafloor sedimentary metagenomes.</title>
        <authorList>
            <person name="Kawai M."/>
            <person name="Futagami T."/>
            <person name="Toyoda A."/>
            <person name="Takaki Y."/>
            <person name="Nishi S."/>
            <person name="Hori S."/>
            <person name="Arai W."/>
            <person name="Tsubouchi T."/>
            <person name="Morono Y."/>
            <person name="Uchiyama I."/>
            <person name="Ito T."/>
            <person name="Fujiyama A."/>
            <person name="Inagaki F."/>
            <person name="Takami H."/>
        </authorList>
    </citation>
    <scope>NUCLEOTIDE SEQUENCE</scope>
    <source>
        <strain evidence="3">Expedition CK06-06</strain>
    </source>
</reference>
<dbReference type="Gene3D" id="3.40.50.2300">
    <property type="match status" value="2"/>
</dbReference>
<dbReference type="InterPro" id="IPR028082">
    <property type="entry name" value="Peripla_BP_I"/>
</dbReference>
<evidence type="ECO:0000259" key="2">
    <source>
        <dbReference type="Pfam" id="PF13458"/>
    </source>
</evidence>
<dbReference type="Pfam" id="PF13458">
    <property type="entry name" value="Peripla_BP_6"/>
    <property type="match status" value="1"/>
</dbReference>
<feature type="non-terminal residue" evidence="3">
    <location>
        <position position="1"/>
    </location>
</feature>
<feature type="domain" description="Leucine-binding protein" evidence="2">
    <location>
        <begin position="2"/>
        <end position="178"/>
    </location>
</feature>
<feature type="non-terminal residue" evidence="3">
    <location>
        <position position="256"/>
    </location>
</feature>
<name>X0WR03_9ZZZZ</name>
<evidence type="ECO:0000256" key="1">
    <source>
        <dbReference type="ARBA" id="ARBA00022729"/>
    </source>
</evidence>
<keyword evidence="1" id="KW-0732">Signal</keyword>
<dbReference type="InterPro" id="IPR028081">
    <property type="entry name" value="Leu-bd"/>
</dbReference>
<proteinExistence type="predicted"/>
<sequence>AILREDLAWTEPLSEALNLHLWNWGITVNQTIAFPVGSTEANFNTYWNQIESAGVQLTIPIVSGPDAITMAQTYRNIKPKCLLAGINVLSQLDTYWDDTEGACQYEILMQAVHRTDKTSLTIPFWDSFVSTYNINPLYTGIGSYDAVRLLVIASDSINSFNSDDIVSELEGFNKSNPFIGVGGYISFTNSHDLLAGYPYTYTLFCQWQLDGNKVVVPSYVTSPNPGYYPSSLATGSISVPYWGINNLVAAQNLPED</sequence>